<evidence type="ECO:0000313" key="1">
    <source>
        <dbReference type="EMBL" id="UYP19963.1"/>
    </source>
</evidence>
<keyword evidence="2" id="KW-1185">Reference proteome</keyword>
<protein>
    <submittedName>
        <fullName evidence="1">Uncharacterized protein</fullName>
    </submittedName>
</protein>
<evidence type="ECO:0000313" key="2">
    <source>
        <dbReference type="Proteomes" id="UP001156484"/>
    </source>
</evidence>
<reference evidence="1" key="1">
    <citation type="submission" date="2022-10" db="EMBL/GenBank/DDBJ databases">
        <title>Rhodococcus ferula Z13 complete genome.</title>
        <authorList>
            <person name="Long X."/>
            <person name="Zang M."/>
        </authorList>
    </citation>
    <scope>NUCLEOTIDE SEQUENCE</scope>
    <source>
        <strain evidence="1">Z13</strain>
    </source>
</reference>
<sequence length="42" mass="4257">MGSLETLILIPLGSIDLVSAGILDSITNTLNGLGLIVDSLFG</sequence>
<name>A0ACD4DJT5_9NOCA</name>
<dbReference type="EMBL" id="CP107551">
    <property type="protein sequence ID" value="UYP19963.1"/>
    <property type="molecule type" value="Genomic_DNA"/>
</dbReference>
<gene>
    <name evidence="1" type="ORF">OED52_05255</name>
</gene>
<accession>A0ACD4DJT5</accession>
<organism evidence="1 2">
    <name type="scientific">Rhodococcus sacchari</name>
    <dbReference type="NCBI Taxonomy" id="2962047"/>
    <lineage>
        <taxon>Bacteria</taxon>
        <taxon>Bacillati</taxon>
        <taxon>Actinomycetota</taxon>
        <taxon>Actinomycetes</taxon>
        <taxon>Mycobacteriales</taxon>
        <taxon>Nocardiaceae</taxon>
        <taxon>Rhodococcus</taxon>
    </lineage>
</organism>
<proteinExistence type="predicted"/>
<dbReference type="Proteomes" id="UP001156484">
    <property type="component" value="Chromosome"/>
</dbReference>